<dbReference type="InterPro" id="IPR013525">
    <property type="entry name" value="ABC2_TM"/>
</dbReference>
<proteinExistence type="predicted"/>
<evidence type="ECO:0000259" key="6">
    <source>
        <dbReference type="Pfam" id="PF12698"/>
    </source>
</evidence>
<evidence type="ECO:0000256" key="3">
    <source>
        <dbReference type="ARBA" id="ARBA00022989"/>
    </source>
</evidence>
<evidence type="ECO:0000256" key="4">
    <source>
        <dbReference type="ARBA" id="ARBA00023136"/>
    </source>
</evidence>
<comment type="subcellular location">
    <subcellularLocation>
        <location evidence="1">Membrane</location>
        <topology evidence="1">Multi-pass membrane protein</topology>
    </subcellularLocation>
</comment>
<keyword evidence="8" id="KW-1185">Reference proteome</keyword>
<name>A0ABU5CI97_9BACI</name>
<comment type="caution">
    <text evidence="7">The sequence shown here is derived from an EMBL/GenBank/DDBJ whole genome shotgun (WGS) entry which is preliminary data.</text>
</comment>
<evidence type="ECO:0000256" key="2">
    <source>
        <dbReference type="ARBA" id="ARBA00022692"/>
    </source>
</evidence>
<dbReference type="Proteomes" id="UP001228376">
    <property type="component" value="Unassembled WGS sequence"/>
</dbReference>
<keyword evidence="2 5" id="KW-0812">Transmembrane</keyword>
<dbReference type="RefSeq" id="WP_320384700.1">
    <property type="nucleotide sequence ID" value="NZ_JAROCA020000001.1"/>
</dbReference>
<protein>
    <submittedName>
        <fullName evidence="7">ABC transporter permease</fullName>
    </submittedName>
</protein>
<accession>A0ABU5CI97</accession>
<feature type="domain" description="ABC-2 type transporter transmembrane" evidence="6">
    <location>
        <begin position="9"/>
        <end position="207"/>
    </location>
</feature>
<gene>
    <name evidence="7" type="ORF">P5G51_012365</name>
</gene>
<evidence type="ECO:0000256" key="5">
    <source>
        <dbReference type="SAM" id="Phobius"/>
    </source>
</evidence>
<feature type="transmembrane region" description="Helical" evidence="5">
    <location>
        <begin position="12"/>
        <end position="31"/>
    </location>
</feature>
<dbReference type="EMBL" id="JAROCA020000001">
    <property type="protein sequence ID" value="MDY0406078.1"/>
    <property type="molecule type" value="Genomic_DNA"/>
</dbReference>
<feature type="transmembrane region" description="Helical" evidence="5">
    <location>
        <begin position="186"/>
        <end position="204"/>
    </location>
</feature>
<sequence>MTAEDMLQKIVPIIFAGIILLSIVFSGMYIFQSASQEKKDKIAEIILSSVTPGELMQGKIIGYFVLGIVQAVVFLIFAVPFAMWKWDIPVASYVLVPETALLVAIAILGYLLFASMFVGIGATMADMGSAGQFQGMVMMLPFLPFIFIGPVLSDPSGLIAQIGTYIPFTSPGVLLLRLAVLDTWPWMQIVISIVILIVSIWIMMKLAGKIFKVGILMYGKNATPKEMWKWIRA</sequence>
<feature type="transmembrane region" description="Helical" evidence="5">
    <location>
        <begin position="137"/>
        <end position="166"/>
    </location>
</feature>
<reference evidence="7 8" key="1">
    <citation type="submission" date="2023-10" db="EMBL/GenBank/DDBJ databases">
        <title>179-bfca-hs.</title>
        <authorList>
            <person name="Miliotis G."/>
            <person name="Sengupta P."/>
            <person name="Hameed A."/>
            <person name="Chuvochina M."/>
            <person name="Mcdonagh F."/>
            <person name="Simpson A.C."/>
            <person name="Singh N.K."/>
            <person name="Rekha P.D."/>
            <person name="Raman K."/>
            <person name="Hugenholtz P."/>
            <person name="Venkateswaran K."/>
        </authorList>
    </citation>
    <scope>NUCLEOTIDE SEQUENCE [LARGE SCALE GENOMIC DNA]</scope>
    <source>
        <strain evidence="7 8">179-BFC-A-HS</strain>
    </source>
</reference>
<evidence type="ECO:0000313" key="7">
    <source>
        <dbReference type="EMBL" id="MDY0406078.1"/>
    </source>
</evidence>
<evidence type="ECO:0000256" key="1">
    <source>
        <dbReference type="ARBA" id="ARBA00004141"/>
    </source>
</evidence>
<feature type="transmembrane region" description="Helical" evidence="5">
    <location>
        <begin position="101"/>
        <end position="125"/>
    </location>
</feature>
<feature type="transmembrane region" description="Helical" evidence="5">
    <location>
        <begin position="60"/>
        <end position="81"/>
    </location>
</feature>
<evidence type="ECO:0000313" key="8">
    <source>
        <dbReference type="Proteomes" id="UP001228376"/>
    </source>
</evidence>
<dbReference type="Pfam" id="PF12698">
    <property type="entry name" value="ABC2_membrane_3"/>
    <property type="match status" value="1"/>
</dbReference>
<keyword evidence="3 5" id="KW-1133">Transmembrane helix</keyword>
<organism evidence="7 8">
    <name type="scientific">Tigheibacillus jepli</name>
    <dbReference type="NCBI Taxonomy" id="3035914"/>
    <lineage>
        <taxon>Bacteria</taxon>
        <taxon>Bacillati</taxon>
        <taxon>Bacillota</taxon>
        <taxon>Bacilli</taxon>
        <taxon>Bacillales</taxon>
        <taxon>Bacillaceae</taxon>
        <taxon>Tigheibacillus</taxon>
    </lineage>
</organism>
<keyword evidence="4 5" id="KW-0472">Membrane</keyword>